<evidence type="ECO:0000259" key="12">
    <source>
        <dbReference type="Pfam" id="PF02163"/>
    </source>
</evidence>
<keyword evidence="10 11" id="KW-0472">Membrane</keyword>
<name>A0A839QQ68_9MICC</name>
<dbReference type="Gene3D" id="2.30.42.10">
    <property type="match status" value="1"/>
</dbReference>
<proteinExistence type="inferred from homology"/>
<feature type="transmembrane region" description="Helical" evidence="11">
    <location>
        <begin position="431"/>
        <end position="452"/>
    </location>
</feature>
<dbReference type="CDD" id="cd06163">
    <property type="entry name" value="S2P-M50_PDZ_RseP-like"/>
    <property type="match status" value="1"/>
</dbReference>
<dbReference type="AlphaFoldDB" id="A0A839QQ68"/>
<comment type="cofactor">
    <cofactor evidence="1">
        <name>Zn(2+)</name>
        <dbReference type="ChEBI" id="CHEBI:29105"/>
    </cofactor>
</comment>
<evidence type="ECO:0000256" key="3">
    <source>
        <dbReference type="ARBA" id="ARBA00007931"/>
    </source>
</evidence>
<dbReference type="GO" id="GO:0004222">
    <property type="term" value="F:metalloendopeptidase activity"/>
    <property type="evidence" value="ECO:0007669"/>
    <property type="project" value="InterPro"/>
</dbReference>
<dbReference type="PANTHER" id="PTHR42837">
    <property type="entry name" value="REGULATOR OF SIGMA-E PROTEASE RSEP"/>
    <property type="match status" value="1"/>
</dbReference>
<sequence>MSVLLFIVGILVMVVAIAVSIGLHEVGHLLPAKLFKVRVPQYMIGFGKTIWSFRRGETEYGFKAIPLGGYISMIGMYPPAKAKKGEEATDADGAPVLRQSSTGMFQQMADEARHAAAEQLQPGDGNRVFYKLPVYKRVIIMLGGPLMNLLIGTVMIGILLVGFGVPEQTNKVSEVYQCVVPLSQQPTRDTAANGGCLPGDPQAPAYAAGLRPGDLITSFGGVAIGQTQWLELITLIRDAAGKPTPVTFVRDGVEKTATITPLATERPALDINGQPLTNPDGSLQTVKVGFIGMGSESATIRQPLTAVPAAVGDQLKSVAGVVIDLPARVVAVARAAFSSEPRDPNGPISVVGVGRIAGEISATNQISVTDKVASLIGLIGGLNIALFVFNLIPLLPLDGGHVIGALWEGLRRTVARTFKRKDPGPVDIAKALPLTYVVASLMLVMGAILIYADIVKPVKLFG</sequence>
<dbReference type="RefSeq" id="WP_312855672.1">
    <property type="nucleotide sequence ID" value="NZ_BAABGK010000002.1"/>
</dbReference>
<dbReference type="InterPro" id="IPR036034">
    <property type="entry name" value="PDZ_sf"/>
</dbReference>
<dbReference type="EMBL" id="JACHVS010000001">
    <property type="protein sequence ID" value="MBB2996136.1"/>
    <property type="molecule type" value="Genomic_DNA"/>
</dbReference>
<gene>
    <name evidence="14" type="ORF">E9229_002327</name>
</gene>
<keyword evidence="4 14" id="KW-0645">Protease</keyword>
<evidence type="ECO:0000256" key="1">
    <source>
        <dbReference type="ARBA" id="ARBA00001947"/>
    </source>
</evidence>
<comment type="subcellular location">
    <subcellularLocation>
        <location evidence="2">Membrane</location>
        <topology evidence="2">Multi-pass membrane protein</topology>
    </subcellularLocation>
</comment>
<keyword evidence="9" id="KW-0482">Metalloprotease</keyword>
<feature type="transmembrane region" description="Helical" evidence="11">
    <location>
        <begin position="138"/>
        <end position="163"/>
    </location>
</feature>
<keyword evidence="8 11" id="KW-1133">Transmembrane helix</keyword>
<dbReference type="GO" id="GO:0006508">
    <property type="term" value="P:proteolysis"/>
    <property type="evidence" value="ECO:0007669"/>
    <property type="project" value="UniProtKB-KW"/>
</dbReference>
<dbReference type="GO" id="GO:0016020">
    <property type="term" value="C:membrane"/>
    <property type="evidence" value="ECO:0007669"/>
    <property type="project" value="UniProtKB-SubCell"/>
</dbReference>
<evidence type="ECO:0000256" key="10">
    <source>
        <dbReference type="ARBA" id="ARBA00023136"/>
    </source>
</evidence>
<dbReference type="Pfam" id="PF17820">
    <property type="entry name" value="PDZ_6"/>
    <property type="match status" value="1"/>
</dbReference>
<reference evidence="14 15" key="1">
    <citation type="submission" date="2020-08" db="EMBL/GenBank/DDBJ databases">
        <title>Sequencing the genomes of 1000 actinobacteria strains.</title>
        <authorList>
            <person name="Klenk H.-P."/>
        </authorList>
    </citation>
    <scope>NUCLEOTIDE SEQUENCE [LARGE SCALE GENOMIC DNA]</scope>
    <source>
        <strain evidence="14 15">DSM 22826</strain>
    </source>
</reference>
<keyword evidence="5 11" id="KW-0812">Transmembrane</keyword>
<evidence type="ECO:0000256" key="4">
    <source>
        <dbReference type="ARBA" id="ARBA00022670"/>
    </source>
</evidence>
<feature type="transmembrane region" description="Helical" evidence="11">
    <location>
        <begin position="372"/>
        <end position="392"/>
    </location>
</feature>
<feature type="domain" description="Peptidase M50" evidence="12">
    <location>
        <begin position="13"/>
        <end position="414"/>
    </location>
</feature>
<evidence type="ECO:0000256" key="2">
    <source>
        <dbReference type="ARBA" id="ARBA00004141"/>
    </source>
</evidence>
<organism evidence="14 15">
    <name type="scientific">Paeniglutamicibacter cryotolerans</name>
    <dbReference type="NCBI Taxonomy" id="670079"/>
    <lineage>
        <taxon>Bacteria</taxon>
        <taxon>Bacillati</taxon>
        <taxon>Actinomycetota</taxon>
        <taxon>Actinomycetes</taxon>
        <taxon>Micrococcales</taxon>
        <taxon>Micrococcaceae</taxon>
        <taxon>Paeniglutamicibacter</taxon>
    </lineage>
</organism>
<evidence type="ECO:0000256" key="7">
    <source>
        <dbReference type="ARBA" id="ARBA00022833"/>
    </source>
</evidence>
<evidence type="ECO:0000256" key="5">
    <source>
        <dbReference type="ARBA" id="ARBA00022692"/>
    </source>
</evidence>
<feature type="domain" description="PDZ" evidence="13">
    <location>
        <begin position="200"/>
        <end position="250"/>
    </location>
</feature>
<dbReference type="Pfam" id="PF02163">
    <property type="entry name" value="Peptidase_M50"/>
    <property type="match status" value="1"/>
</dbReference>
<evidence type="ECO:0000256" key="6">
    <source>
        <dbReference type="ARBA" id="ARBA00022801"/>
    </source>
</evidence>
<keyword evidence="15" id="KW-1185">Reference proteome</keyword>
<dbReference type="InterPro" id="IPR008915">
    <property type="entry name" value="Peptidase_M50"/>
</dbReference>
<keyword evidence="6" id="KW-0378">Hydrolase</keyword>
<dbReference type="PANTHER" id="PTHR42837:SF2">
    <property type="entry name" value="MEMBRANE METALLOPROTEASE ARASP2, CHLOROPLASTIC-RELATED"/>
    <property type="match status" value="1"/>
</dbReference>
<evidence type="ECO:0000259" key="13">
    <source>
        <dbReference type="Pfam" id="PF17820"/>
    </source>
</evidence>
<dbReference type="InterPro" id="IPR004387">
    <property type="entry name" value="Pept_M50_Zn"/>
</dbReference>
<accession>A0A839QQ68</accession>
<evidence type="ECO:0000313" key="15">
    <source>
        <dbReference type="Proteomes" id="UP000523000"/>
    </source>
</evidence>
<keyword evidence="7" id="KW-0862">Zinc</keyword>
<evidence type="ECO:0000256" key="8">
    <source>
        <dbReference type="ARBA" id="ARBA00022989"/>
    </source>
</evidence>
<comment type="caution">
    <text evidence="14">The sequence shown here is derived from an EMBL/GenBank/DDBJ whole genome shotgun (WGS) entry which is preliminary data.</text>
</comment>
<dbReference type="InterPro" id="IPR041489">
    <property type="entry name" value="PDZ_6"/>
</dbReference>
<comment type="similarity">
    <text evidence="3">Belongs to the peptidase M50B family.</text>
</comment>
<evidence type="ECO:0000256" key="11">
    <source>
        <dbReference type="SAM" id="Phobius"/>
    </source>
</evidence>
<evidence type="ECO:0000313" key="14">
    <source>
        <dbReference type="EMBL" id="MBB2996136.1"/>
    </source>
</evidence>
<dbReference type="SUPFAM" id="SSF50156">
    <property type="entry name" value="PDZ domain-like"/>
    <property type="match status" value="1"/>
</dbReference>
<evidence type="ECO:0000256" key="9">
    <source>
        <dbReference type="ARBA" id="ARBA00023049"/>
    </source>
</evidence>
<protein>
    <submittedName>
        <fullName evidence="14">Membrane-associated protease RseP (Regulator of RpoE activity)</fullName>
    </submittedName>
</protein>
<dbReference type="Proteomes" id="UP000523000">
    <property type="component" value="Unassembled WGS sequence"/>
</dbReference>